<evidence type="ECO:0000256" key="5">
    <source>
        <dbReference type="ARBA" id="ARBA00023329"/>
    </source>
</evidence>
<sequence>MATQRNVTKEQTSLNQQDELPSKLGKSNITPAVPKEVIIKLLLFTFAMIVCPIGSYFLTVNNLYSGNSTYAGATAAAVANVVLIGYVVVAFWEDQADRVEAEKEAKKSR</sequence>
<keyword evidence="2 6" id="KW-0256">Endoplasmic reticulum</keyword>
<keyword evidence="1 6" id="KW-0812">Transmembrane</keyword>
<dbReference type="EMBL" id="JBFMKM010000010">
    <property type="protein sequence ID" value="KAL1303706.1"/>
    <property type="molecule type" value="Genomic_DNA"/>
</dbReference>
<dbReference type="HAMAP" id="MF_03058">
    <property type="entry name" value="VMA21"/>
    <property type="match status" value="1"/>
</dbReference>
<feature type="short sequence motif" description="Prevents secretion from ER" evidence="6">
    <location>
        <begin position="106"/>
        <end position="109"/>
    </location>
</feature>
<keyword evidence="5 6" id="KW-0968">Cytoplasmic vesicle</keyword>
<dbReference type="Pfam" id="PF09446">
    <property type="entry name" value="VMA21"/>
    <property type="match status" value="1"/>
</dbReference>
<dbReference type="RefSeq" id="XP_069199981.1">
    <property type="nucleotide sequence ID" value="XM_069347111.1"/>
</dbReference>
<dbReference type="PANTHER" id="PTHR31792">
    <property type="entry name" value="VACUOLAR ATPASE ASSEMBLY INTEGRAL MEMBRANE PROTEIN VMA21"/>
    <property type="match status" value="1"/>
</dbReference>
<feature type="transmembrane region" description="Helical" evidence="6">
    <location>
        <begin position="37"/>
        <end position="58"/>
    </location>
</feature>
<comment type="caution">
    <text evidence="8">The sequence shown here is derived from an EMBL/GenBank/DDBJ whole genome shotgun (WGS) entry which is preliminary data.</text>
</comment>
<feature type="region of interest" description="Disordered" evidence="7">
    <location>
        <begin position="1"/>
        <end position="28"/>
    </location>
</feature>
<name>A0ABR3PC58_9PEZI</name>
<evidence type="ECO:0000256" key="2">
    <source>
        <dbReference type="ARBA" id="ARBA00022824"/>
    </source>
</evidence>
<keyword evidence="9" id="KW-1185">Reference proteome</keyword>
<evidence type="ECO:0000313" key="8">
    <source>
        <dbReference type="EMBL" id="KAL1303706.1"/>
    </source>
</evidence>
<comment type="function">
    <text evidence="6">Required for the assembly of the V0 complex of the vacuolar ATPase (V-ATPase) in the endoplasmic reticulum.</text>
</comment>
<dbReference type="Proteomes" id="UP001562354">
    <property type="component" value="Unassembled WGS sequence"/>
</dbReference>
<dbReference type="PANTHER" id="PTHR31792:SF3">
    <property type="entry name" value="VACUOLAR ATPASE ASSEMBLY INTEGRAL MEMBRANE PROTEIN VMA21"/>
    <property type="match status" value="1"/>
</dbReference>
<reference evidence="8 9" key="1">
    <citation type="submission" date="2024-07" db="EMBL/GenBank/DDBJ databases">
        <title>Draft sequence of the Neodothiora populina.</title>
        <authorList>
            <person name="Drown D.D."/>
            <person name="Schuette U.S."/>
            <person name="Buechlein A.B."/>
            <person name="Rusch D.R."/>
            <person name="Winton L.W."/>
            <person name="Adams G.A."/>
        </authorList>
    </citation>
    <scope>NUCLEOTIDE SEQUENCE [LARGE SCALE GENOMIC DNA]</scope>
    <source>
        <strain evidence="8 9">CPC 39397</strain>
    </source>
</reference>
<feature type="transmembrane region" description="Helical" evidence="6">
    <location>
        <begin position="70"/>
        <end position="92"/>
    </location>
</feature>
<evidence type="ECO:0000256" key="7">
    <source>
        <dbReference type="SAM" id="MobiDB-lite"/>
    </source>
</evidence>
<proteinExistence type="inferred from homology"/>
<keyword evidence="4 6" id="KW-0472">Membrane</keyword>
<comment type="similarity">
    <text evidence="6">Belongs to the VMA21 family.</text>
</comment>
<accession>A0ABR3PC58</accession>
<dbReference type="InterPro" id="IPR019013">
    <property type="entry name" value="Vma21"/>
</dbReference>
<keyword evidence="3 6" id="KW-1133">Transmembrane helix</keyword>
<dbReference type="GeneID" id="95980757"/>
<evidence type="ECO:0000256" key="1">
    <source>
        <dbReference type="ARBA" id="ARBA00022692"/>
    </source>
</evidence>
<evidence type="ECO:0000256" key="3">
    <source>
        <dbReference type="ARBA" id="ARBA00022989"/>
    </source>
</evidence>
<gene>
    <name evidence="8" type="ORF">AAFC00_007058</name>
</gene>
<evidence type="ECO:0000256" key="6">
    <source>
        <dbReference type="HAMAP-Rule" id="MF_03058"/>
    </source>
</evidence>
<evidence type="ECO:0000313" key="9">
    <source>
        <dbReference type="Proteomes" id="UP001562354"/>
    </source>
</evidence>
<comment type="subcellular location">
    <subcellularLocation>
        <location evidence="6">Endoplasmic reticulum membrane</location>
        <topology evidence="6">Multi-pass membrane protein</topology>
    </subcellularLocation>
    <subcellularLocation>
        <location evidence="6">Endoplasmic reticulum-Golgi intermediate compartment membrane</location>
        <topology evidence="6">Multi-pass membrane protein</topology>
    </subcellularLocation>
    <subcellularLocation>
        <location evidence="6">Cytoplasmic vesicle</location>
        <location evidence="6">COPII-coated vesicle membrane</location>
        <topology evidence="6">Multi-pass membrane protein</topology>
    </subcellularLocation>
</comment>
<evidence type="ECO:0008006" key="10">
    <source>
        <dbReference type="Google" id="ProtNLM"/>
    </source>
</evidence>
<organism evidence="8 9">
    <name type="scientific">Neodothiora populina</name>
    <dbReference type="NCBI Taxonomy" id="2781224"/>
    <lineage>
        <taxon>Eukaryota</taxon>
        <taxon>Fungi</taxon>
        <taxon>Dikarya</taxon>
        <taxon>Ascomycota</taxon>
        <taxon>Pezizomycotina</taxon>
        <taxon>Dothideomycetes</taxon>
        <taxon>Dothideomycetidae</taxon>
        <taxon>Dothideales</taxon>
        <taxon>Dothioraceae</taxon>
        <taxon>Neodothiora</taxon>
    </lineage>
</organism>
<evidence type="ECO:0000256" key="4">
    <source>
        <dbReference type="ARBA" id="ARBA00023136"/>
    </source>
</evidence>
<protein>
    <recommendedName>
        <fullName evidence="10">Vacuolar ATPase assembly integral membrane protein VMA21</fullName>
    </recommendedName>
</protein>